<dbReference type="PANTHER" id="PTHR43247:SF1">
    <property type="entry name" value="PHOSPHOSERINE AMINOTRANSFERASE"/>
    <property type="match status" value="1"/>
</dbReference>
<evidence type="ECO:0000256" key="6">
    <source>
        <dbReference type="ARBA" id="ARBA00029440"/>
    </source>
</evidence>
<dbReference type="AlphaFoldDB" id="A0A4E0RGI6"/>
<dbReference type="Pfam" id="PF00266">
    <property type="entry name" value="Aminotran_5"/>
    <property type="match status" value="1"/>
</dbReference>
<evidence type="ECO:0000256" key="8">
    <source>
        <dbReference type="ARBA" id="ARBA00047630"/>
    </source>
</evidence>
<feature type="domain" description="Aminotransferase class V" evidence="10">
    <location>
        <begin position="4"/>
        <end position="90"/>
    </location>
</feature>
<gene>
    <name evidence="11" type="ORF">PN36_20780</name>
</gene>
<keyword evidence="3" id="KW-0808">Transferase</keyword>
<evidence type="ECO:0000256" key="5">
    <source>
        <dbReference type="ARBA" id="ARBA00023096"/>
    </source>
</evidence>
<dbReference type="GO" id="GO:0005737">
    <property type="term" value="C:cytoplasm"/>
    <property type="evidence" value="ECO:0007669"/>
    <property type="project" value="TreeGrafter"/>
</dbReference>
<evidence type="ECO:0000256" key="7">
    <source>
        <dbReference type="ARBA" id="ARBA00031421"/>
    </source>
</evidence>
<accession>A0A4E0RGI6</accession>
<name>A0A4E0RGI6_9GAMM</name>
<evidence type="ECO:0000256" key="2">
    <source>
        <dbReference type="ARBA" id="ARBA00021164"/>
    </source>
</evidence>
<keyword evidence="12" id="KW-1185">Reference proteome</keyword>
<dbReference type="GO" id="GO:0006564">
    <property type="term" value="P:L-serine biosynthetic process"/>
    <property type="evidence" value="ECO:0007669"/>
    <property type="project" value="InterPro"/>
</dbReference>
<keyword evidence="5" id="KW-0664">Pyridoxine biosynthesis</keyword>
<dbReference type="InterPro" id="IPR015424">
    <property type="entry name" value="PyrdxlP-dep_Trfase"/>
</dbReference>
<comment type="caution">
    <text evidence="11">The sequence shown here is derived from an EMBL/GenBank/DDBJ whole genome shotgun (WGS) entry which is preliminary data.</text>
</comment>
<dbReference type="SUPFAM" id="SSF53383">
    <property type="entry name" value="PLP-dependent transferases"/>
    <property type="match status" value="1"/>
</dbReference>
<reference evidence="11 12" key="1">
    <citation type="journal article" date="2016" name="Front. Microbiol.">
        <title>Single-Cell (Meta-)Genomics of a Dimorphic Candidatus Thiomargarita nelsonii Reveals Genomic Plasticity.</title>
        <authorList>
            <person name="Flood B.E."/>
            <person name="Fliss P."/>
            <person name="Jones D.S."/>
            <person name="Dick G.J."/>
            <person name="Jain S."/>
            <person name="Kaster A.K."/>
            <person name="Winkel M."/>
            <person name="Mussmann M."/>
            <person name="Bailey J."/>
        </authorList>
    </citation>
    <scope>NUCLEOTIDE SEQUENCE [LARGE SCALE GENOMIC DNA]</scope>
    <source>
        <strain evidence="11">Hydrate Ridge</strain>
    </source>
</reference>
<evidence type="ECO:0000256" key="3">
    <source>
        <dbReference type="ARBA" id="ARBA00022679"/>
    </source>
</evidence>
<comment type="pathway">
    <text evidence="6">Amino-acid biosynthesis.</text>
</comment>
<evidence type="ECO:0000313" key="12">
    <source>
        <dbReference type="Proteomes" id="UP000030428"/>
    </source>
</evidence>
<dbReference type="GO" id="GO:0008615">
    <property type="term" value="P:pyridoxine biosynthetic process"/>
    <property type="evidence" value="ECO:0007669"/>
    <property type="project" value="UniProtKB-KW"/>
</dbReference>
<evidence type="ECO:0000256" key="4">
    <source>
        <dbReference type="ARBA" id="ARBA00022898"/>
    </source>
</evidence>
<dbReference type="InterPro" id="IPR022278">
    <property type="entry name" value="Pser_aminoTfrase"/>
</dbReference>
<dbReference type="PANTHER" id="PTHR43247">
    <property type="entry name" value="PHOSPHOSERINE AMINOTRANSFERASE"/>
    <property type="match status" value="1"/>
</dbReference>
<dbReference type="InterPro" id="IPR000192">
    <property type="entry name" value="Aminotrans_V_dom"/>
</dbReference>
<comment type="cofactor">
    <cofactor evidence="1">
        <name>pyridoxal 5'-phosphate</name>
        <dbReference type="ChEBI" id="CHEBI:597326"/>
    </cofactor>
</comment>
<dbReference type="Gene3D" id="3.40.640.10">
    <property type="entry name" value="Type I PLP-dependent aspartate aminotransferase-like (Major domain)"/>
    <property type="match status" value="1"/>
</dbReference>
<dbReference type="Proteomes" id="UP000030428">
    <property type="component" value="Unassembled WGS sequence"/>
</dbReference>
<evidence type="ECO:0000256" key="1">
    <source>
        <dbReference type="ARBA" id="ARBA00001933"/>
    </source>
</evidence>
<sequence length="151" mass="17767">MIDPPRVIEEARRDLLEYENTGLSILEISHRSQTFRGIVDQTEKKLRELMNIPDNYHVLFLQGGESLQFSMIPINFLRGRNRPANYILTGYWSKKAIEDPRREGQVNIIWDGRDEGFTRVPKQFGLQSITIIVTTILKRQQSWWLNDLPRI</sequence>
<evidence type="ECO:0000313" key="11">
    <source>
        <dbReference type="EMBL" id="TGO02676.1"/>
    </source>
</evidence>
<dbReference type="EMBL" id="JSZA02000091">
    <property type="protein sequence ID" value="TGO02676.1"/>
    <property type="molecule type" value="Genomic_DNA"/>
</dbReference>
<evidence type="ECO:0000259" key="10">
    <source>
        <dbReference type="Pfam" id="PF00266"/>
    </source>
</evidence>
<proteinExistence type="predicted"/>
<keyword evidence="4" id="KW-0663">Pyridoxal phosphate</keyword>
<dbReference type="GO" id="GO:0004648">
    <property type="term" value="F:O-phospho-L-serine:2-oxoglutarate aminotransferase activity"/>
    <property type="evidence" value="ECO:0007669"/>
    <property type="project" value="UniProtKB-EC"/>
</dbReference>
<organism evidence="11 12">
    <name type="scientific">Candidatus Thiomargarita nelsonii</name>
    <dbReference type="NCBI Taxonomy" id="1003181"/>
    <lineage>
        <taxon>Bacteria</taxon>
        <taxon>Pseudomonadati</taxon>
        <taxon>Pseudomonadota</taxon>
        <taxon>Gammaproteobacteria</taxon>
        <taxon>Thiotrichales</taxon>
        <taxon>Thiotrichaceae</taxon>
        <taxon>Thiomargarita</taxon>
    </lineage>
</organism>
<protein>
    <recommendedName>
        <fullName evidence="2">Phosphoserine aminotransferase</fullName>
    </recommendedName>
    <alternativeName>
        <fullName evidence="7">Phosphohydroxythreonine aminotransferase</fullName>
    </alternativeName>
</protein>
<comment type="catalytic activity">
    <reaction evidence="9">
        <text>O-phospho-L-serine + 2-oxoglutarate = 3-phosphooxypyruvate + L-glutamate</text>
        <dbReference type="Rhea" id="RHEA:14329"/>
        <dbReference type="ChEBI" id="CHEBI:16810"/>
        <dbReference type="ChEBI" id="CHEBI:18110"/>
        <dbReference type="ChEBI" id="CHEBI:29985"/>
        <dbReference type="ChEBI" id="CHEBI:57524"/>
        <dbReference type="EC" id="2.6.1.52"/>
    </reaction>
</comment>
<comment type="catalytic activity">
    <reaction evidence="8">
        <text>4-(phosphooxy)-L-threonine + 2-oxoglutarate = (R)-3-hydroxy-2-oxo-4-phosphooxybutanoate + L-glutamate</text>
        <dbReference type="Rhea" id="RHEA:16573"/>
        <dbReference type="ChEBI" id="CHEBI:16810"/>
        <dbReference type="ChEBI" id="CHEBI:29985"/>
        <dbReference type="ChEBI" id="CHEBI:58452"/>
        <dbReference type="ChEBI" id="CHEBI:58538"/>
        <dbReference type="EC" id="2.6.1.52"/>
    </reaction>
</comment>
<dbReference type="GO" id="GO:0030170">
    <property type="term" value="F:pyridoxal phosphate binding"/>
    <property type="evidence" value="ECO:0007669"/>
    <property type="project" value="TreeGrafter"/>
</dbReference>
<evidence type="ECO:0000256" key="9">
    <source>
        <dbReference type="ARBA" id="ARBA00049007"/>
    </source>
</evidence>
<dbReference type="InterPro" id="IPR015421">
    <property type="entry name" value="PyrdxlP-dep_Trfase_major"/>
</dbReference>